<protein>
    <submittedName>
        <fullName evidence="2">Uncharacterized protein</fullName>
    </submittedName>
</protein>
<dbReference type="Proteomes" id="UP001454036">
    <property type="component" value="Unassembled WGS sequence"/>
</dbReference>
<dbReference type="AlphaFoldDB" id="A0AAV3P8H2"/>
<evidence type="ECO:0000313" key="2">
    <source>
        <dbReference type="EMBL" id="GAA0146343.1"/>
    </source>
</evidence>
<evidence type="ECO:0000256" key="1">
    <source>
        <dbReference type="SAM" id="MobiDB-lite"/>
    </source>
</evidence>
<accession>A0AAV3P8H2</accession>
<sequence length="258" mass="29558">MPLKDRLDKVPLPNAPEEPVTSTPYTINGIHRALHKFHGSCHVGFHGRSGYKGLNNQSSIHSGGHSGYFIQWADRMPHTNRVKGNNVLFSPQDEVPYSRGHMGGVWQSKESKKMLSVSVPLLNKVPSERETKRSRDNHMEINTVKRKADKDNSPKEMRIEKRVMPHEKVVIVLFKQGDKEIFFRIGTKLGEDHQQLLIALIREFEYVFTWGPVDMPDDAVRIKERRSHLPANDELHIRFSNRVHAGQKQDTGGSPEKY</sequence>
<organism evidence="2 3">
    <name type="scientific">Lithospermum erythrorhizon</name>
    <name type="common">Purple gromwell</name>
    <name type="synonym">Lithospermum officinale var. erythrorhizon</name>
    <dbReference type="NCBI Taxonomy" id="34254"/>
    <lineage>
        <taxon>Eukaryota</taxon>
        <taxon>Viridiplantae</taxon>
        <taxon>Streptophyta</taxon>
        <taxon>Embryophyta</taxon>
        <taxon>Tracheophyta</taxon>
        <taxon>Spermatophyta</taxon>
        <taxon>Magnoliopsida</taxon>
        <taxon>eudicotyledons</taxon>
        <taxon>Gunneridae</taxon>
        <taxon>Pentapetalae</taxon>
        <taxon>asterids</taxon>
        <taxon>lamiids</taxon>
        <taxon>Boraginales</taxon>
        <taxon>Boraginaceae</taxon>
        <taxon>Boraginoideae</taxon>
        <taxon>Lithospermeae</taxon>
        <taxon>Lithospermum</taxon>
    </lineage>
</organism>
<name>A0AAV3P8H2_LITER</name>
<comment type="caution">
    <text evidence="2">The sequence shown here is derived from an EMBL/GenBank/DDBJ whole genome shotgun (WGS) entry which is preliminary data.</text>
</comment>
<reference evidence="2 3" key="1">
    <citation type="submission" date="2024-01" db="EMBL/GenBank/DDBJ databases">
        <title>The complete chloroplast genome sequence of Lithospermum erythrorhizon: insights into the phylogenetic relationship among Boraginaceae species and the maternal lineages of purple gromwells.</title>
        <authorList>
            <person name="Okada T."/>
            <person name="Watanabe K."/>
        </authorList>
    </citation>
    <scope>NUCLEOTIDE SEQUENCE [LARGE SCALE GENOMIC DNA]</scope>
</reference>
<keyword evidence="3" id="KW-1185">Reference proteome</keyword>
<evidence type="ECO:0000313" key="3">
    <source>
        <dbReference type="Proteomes" id="UP001454036"/>
    </source>
</evidence>
<gene>
    <name evidence="2" type="ORF">LIER_06324</name>
</gene>
<feature type="region of interest" description="Disordered" evidence="1">
    <location>
        <begin position="1"/>
        <end position="23"/>
    </location>
</feature>
<proteinExistence type="predicted"/>
<dbReference type="EMBL" id="BAABME010000915">
    <property type="protein sequence ID" value="GAA0146343.1"/>
    <property type="molecule type" value="Genomic_DNA"/>
</dbReference>